<evidence type="ECO:0000313" key="3">
    <source>
        <dbReference type="WBParaSite" id="PEQ_0001030901-mRNA-1"/>
    </source>
</evidence>
<accession>A0A914RZJ6</accession>
<reference evidence="3" key="1">
    <citation type="submission" date="2022-11" db="UniProtKB">
        <authorList>
            <consortium name="WormBaseParasite"/>
        </authorList>
    </citation>
    <scope>IDENTIFICATION</scope>
</reference>
<proteinExistence type="predicted"/>
<evidence type="ECO:0000313" key="2">
    <source>
        <dbReference type="Proteomes" id="UP000887564"/>
    </source>
</evidence>
<protein>
    <submittedName>
        <fullName evidence="3">Uncharacterized protein</fullName>
    </submittedName>
</protein>
<dbReference type="Proteomes" id="UP000887564">
    <property type="component" value="Unplaced"/>
</dbReference>
<name>A0A914RZJ6_PAREQ</name>
<sequence length="101" mass="11017">MTASNRHFATVDPVYLALKQATGIYGRRGSSAHNFDSATPSPRNLSDASLQDSGYAEASYSRGPLVGSTPQLDQSGNSLHMIRKAELRFLCQIIPNYNDEL</sequence>
<keyword evidence="2" id="KW-1185">Reference proteome</keyword>
<feature type="compositionally biased region" description="Polar residues" evidence="1">
    <location>
        <begin position="31"/>
        <end position="52"/>
    </location>
</feature>
<evidence type="ECO:0000256" key="1">
    <source>
        <dbReference type="SAM" id="MobiDB-lite"/>
    </source>
</evidence>
<feature type="region of interest" description="Disordered" evidence="1">
    <location>
        <begin position="27"/>
        <end position="75"/>
    </location>
</feature>
<organism evidence="2 3">
    <name type="scientific">Parascaris equorum</name>
    <name type="common">Equine roundworm</name>
    <dbReference type="NCBI Taxonomy" id="6256"/>
    <lineage>
        <taxon>Eukaryota</taxon>
        <taxon>Metazoa</taxon>
        <taxon>Ecdysozoa</taxon>
        <taxon>Nematoda</taxon>
        <taxon>Chromadorea</taxon>
        <taxon>Rhabditida</taxon>
        <taxon>Spirurina</taxon>
        <taxon>Ascaridomorpha</taxon>
        <taxon>Ascaridoidea</taxon>
        <taxon>Ascarididae</taxon>
        <taxon>Parascaris</taxon>
    </lineage>
</organism>
<dbReference type="WBParaSite" id="PEQ_0001030901-mRNA-1">
    <property type="protein sequence ID" value="PEQ_0001030901-mRNA-1"/>
    <property type="gene ID" value="PEQ_0001030901"/>
</dbReference>
<dbReference type="AlphaFoldDB" id="A0A914RZJ6"/>